<evidence type="ECO:0000313" key="2">
    <source>
        <dbReference type="Proteomes" id="UP000189670"/>
    </source>
</evidence>
<dbReference type="EMBL" id="ATBP01003277">
    <property type="protein sequence ID" value="ETR65042.1"/>
    <property type="molecule type" value="Genomic_DNA"/>
</dbReference>
<organism evidence="1 2">
    <name type="scientific">Candidatus Magnetoglobus multicellularis str. Araruama</name>
    <dbReference type="NCBI Taxonomy" id="890399"/>
    <lineage>
        <taxon>Bacteria</taxon>
        <taxon>Pseudomonadati</taxon>
        <taxon>Thermodesulfobacteriota</taxon>
        <taxon>Desulfobacteria</taxon>
        <taxon>Desulfobacterales</taxon>
        <taxon>Desulfobacteraceae</taxon>
        <taxon>Candidatus Magnetoglobus</taxon>
    </lineage>
</organism>
<name>A0A1V1NR30_9BACT</name>
<dbReference type="AlphaFoldDB" id="A0A1V1NR30"/>
<proteinExistence type="predicted"/>
<protein>
    <submittedName>
        <fullName evidence="1">Uncharacterized protein</fullName>
    </submittedName>
</protein>
<reference evidence="2" key="1">
    <citation type="submission" date="2012-11" db="EMBL/GenBank/DDBJ databases">
        <authorList>
            <person name="Lucero-Rivera Y.E."/>
            <person name="Tovar-Ramirez D."/>
        </authorList>
    </citation>
    <scope>NUCLEOTIDE SEQUENCE [LARGE SCALE GENOMIC DNA]</scope>
    <source>
        <strain evidence="2">Araruama</strain>
    </source>
</reference>
<accession>A0A1V1NR30</accession>
<sequence>MFVGALVAWVYYYIYHQKQVKNEIYNNTQTIVKEQYERLLEQLYIEEHEDGRLTADDLKQMSERVKKKVIRQNWAKRKIEDRPAFI</sequence>
<evidence type="ECO:0000313" key="1">
    <source>
        <dbReference type="EMBL" id="ETR65042.1"/>
    </source>
</evidence>
<dbReference type="Proteomes" id="UP000189670">
    <property type="component" value="Unassembled WGS sequence"/>
</dbReference>
<comment type="caution">
    <text evidence="1">The sequence shown here is derived from an EMBL/GenBank/DDBJ whole genome shotgun (WGS) entry which is preliminary data.</text>
</comment>
<gene>
    <name evidence="1" type="ORF">OMM_14900</name>
</gene>